<dbReference type="PATRIC" id="fig|1408189.4.peg.755"/>
<dbReference type="AlphaFoldDB" id="A0A0K2H417"/>
<dbReference type="EMBL" id="CP006841">
    <property type="protein sequence ID" value="ALA68466.1"/>
    <property type="molecule type" value="Genomic_DNA"/>
</dbReference>
<gene>
    <name evidence="1" type="ORF">CLAC_03780</name>
</gene>
<protein>
    <submittedName>
        <fullName evidence="1">Uncharacterized protein</fullName>
    </submittedName>
</protein>
<name>A0A0K2H417_9CORY</name>
<organism evidence="1 2">
    <name type="scientific">Corynebacterium lactis RW2-5</name>
    <dbReference type="NCBI Taxonomy" id="1408189"/>
    <lineage>
        <taxon>Bacteria</taxon>
        <taxon>Bacillati</taxon>
        <taxon>Actinomycetota</taxon>
        <taxon>Actinomycetes</taxon>
        <taxon>Mycobacteriales</taxon>
        <taxon>Corynebacteriaceae</taxon>
        <taxon>Corynebacterium</taxon>
    </lineage>
</organism>
<dbReference type="KEGG" id="clw:CLAC_03780"/>
<proteinExistence type="predicted"/>
<evidence type="ECO:0000313" key="2">
    <source>
        <dbReference type="Proteomes" id="UP000058446"/>
    </source>
</evidence>
<keyword evidence="2" id="KW-1185">Reference proteome</keyword>
<dbReference type="Proteomes" id="UP000058446">
    <property type="component" value="Chromosome"/>
</dbReference>
<sequence length="264" mass="30365">MPEGDLRQAEREEIQRQLSLGHKLRNKVMNFGHTQGSALDVEVAIEYQKHWLLGDGEYELPDLESRMHLKSNQKSKLLSHVPKDVPEEIYECVLDDISFFLSAIIPNAVSLEKKYWTISDWPSTAGGRLATLNVGALEFAYFPRRPFTDPSSFSDDTDYFVFFNLPADIMDFGDEIDLNEVEVSFKTDTFTGVAAKMIYPMVETTHVGVPVGFVRDFFENDPEMLPKARQFAIDLMAYRDSGIFRRFHSSALTDEVFEHYRKNR</sequence>
<reference evidence="1 2" key="1">
    <citation type="submission" date="2013-10" db="EMBL/GenBank/DDBJ databases">
        <title>Complete genome sequence of Corynebacterium lactis DSM 45799(T), isolated from raw cow milk.</title>
        <authorList>
            <person name="Ruckert C."/>
            <person name="Albersmeier A."/>
            <person name="Lipski A."/>
            <person name="Kalinowski J."/>
        </authorList>
    </citation>
    <scope>NUCLEOTIDE SEQUENCE [LARGE SCALE GENOMIC DNA]</scope>
    <source>
        <strain evidence="1 2">RW2-5</strain>
    </source>
</reference>
<accession>A0A0K2H417</accession>
<evidence type="ECO:0000313" key="1">
    <source>
        <dbReference type="EMBL" id="ALA68466.1"/>
    </source>
</evidence>